<keyword evidence="4 6" id="KW-0808">Transferase</keyword>
<comment type="similarity">
    <text evidence="2 6">Belongs to the class-I pyridoxal-phosphate-dependent aminotransferase family.</text>
</comment>
<dbReference type="GO" id="GO:0008483">
    <property type="term" value="F:transaminase activity"/>
    <property type="evidence" value="ECO:0007669"/>
    <property type="project" value="UniProtKB-KW"/>
</dbReference>
<dbReference type="Proteomes" id="UP000590749">
    <property type="component" value="Unassembled WGS sequence"/>
</dbReference>
<dbReference type="PROSITE" id="PS00105">
    <property type="entry name" value="AA_TRANSFER_CLASS_1"/>
    <property type="match status" value="1"/>
</dbReference>
<proteinExistence type="inferred from homology"/>
<dbReference type="InterPro" id="IPR050596">
    <property type="entry name" value="AspAT/PAT-like"/>
</dbReference>
<dbReference type="GO" id="GO:0030170">
    <property type="term" value="F:pyridoxal phosphate binding"/>
    <property type="evidence" value="ECO:0007669"/>
    <property type="project" value="InterPro"/>
</dbReference>
<dbReference type="Pfam" id="PF00155">
    <property type="entry name" value="Aminotran_1_2"/>
    <property type="match status" value="1"/>
</dbReference>
<comment type="cofactor">
    <cofactor evidence="1 6">
        <name>pyridoxal 5'-phosphate</name>
        <dbReference type="ChEBI" id="CHEBI:597326"/>
    </cofactor>
</comment>
<dbReference type="PANTHER" id="PTHR46383:SF1">
    <property type="entry name" value="ASPARTATE AMINOTRANSFERASE"/>
    <property type="match status" value="1"/>
</dbReference>
<evidence type="ECO:0000259" key="7">
    <source>
        <dbReference type="Pfam" id="PF00155"/>
    </source>
</evidence>
<evidence type="ECO:0000313" key="9">
    <source>
        <dbReference type="Proteomes" id="UP000590749"/>
    </source>
</evidence>
<evidence type="ECO:0000256" key="6">
    <source>
        <dbReference type="RuleBase" id="RU000481"/>
    </source>
</evidence>
<dbReference type="EC" id="2.6.1.-" evidence="6"/>
<dbReference type="RefSeq" id="WP_183223208.1">
    <property type="nucleotide sequence ID" value="NZ_BMPW01000019.1"/>
</dbReference>
<comment type="caution">
    <text evidence="8">The sequence shown here is derived from an EMBL/GenBank/DDBJ whole genome shotgun (WGS) entry which is preliminary data.</text>
</comment>
<sequence length="357" mass="36982">MTSVPLSQTARQHLPDGTIDLAGGDVRIPFPHPDVSAPLLGPDDQPYPPTAGSRELRELIAAAAGPATVTAEQVVVTPGARAAVLLTLLRAAGGEVLLPTPRWGSYPVLAAMAGARPVSYGPYPHVDALDAARTAATAVVVVNSPRNPDGTVVDAATITDVLAWAQQHDIIVLFDQVYRGVAAHRTPSPLDVAGPLPQHCVIVDGLTKSHAAAGIRIGWAITAGLHQPLTAAASHLIGGVGIRAQQAAVAALRQAPGPRQQALADLAARTRAAAAQLDQIPGVTCPTPDAGFFLFPDLHGWLADTDVAGWLRHHHRVAVVDGDAFAAPGHIRVSTAVPDHDLTIGLRRLTAALTTHP</sequence>
<accession>A0A7W5AKI6</accession>
<evidence type="ECO:0000256" key="3">
    <source>
        <dbReference type="ARBA" id="ARBA00022576"/>
    </source>
</evidence>
<dbReference type="GO" id="GO:0006520">
    <property type="term" value="P:amino acid metabolic process"/>
    <property type="evidence" value="ECO:0007669"/>
    <property type="project" value="InterPro"/>
</dbReference>
<dbReference type="Gene3D" id="3.40.640.10">
    <property type="entry name" value="Type I PLP-dependent aspartate aminotransferase-like (Major domain)"/>
    <property type="match status" value="1"/>
</dbReference>
<keyword evidence="3 6" id="KW-0032">Aminotransferase</keyword>
<gene>
    <name evidence="8" type="ORF">FHR83_005461</name>
</gene>
<evidence type="ECO:0000256" key="2">
    <source>
        <dbReference type="ARBA" id="ARBA00007441"/>
    </source>
</evidence>
<dbReference type="CDD" id="cd00609">
    <property type="entry name" value="AAT_like"/>
    <property type="match status" value="1"/>
</dbReference>
<dbReference type="EMBL" id="JACHXF010000012">
    <property type="protein sequence ID" value="MBB3097777.1"/>
    <property type="molecule type" value="Genomic_DNA"/>
</dbReference>
<evidence type="ECO:0000313" key="8">
    <source>
        <dbReference type="EMBL" id="MBB3097777.1"/>
    </source>
</evidence>
<dbReference type="InterPro" id="IPR015421">
    <property type="entry name" value="PyrdxlP-dep_Trfase_major"/>
</dbReference>
<reference evidence="8 9" key="1">
    <citation type="submission" date="2020-08" db="EMBL/GenBank/DDBJ databases">
        <title>Genomic Encyclopedia of Type Strains, Phase III (KMG-III): the genomes of soil and plant-associated and newly described type strains.</title>
        <authorList>
            <person name="Whitman W."/>
        </authorList>
    </citation>
    <scope>NUCLEOTIDE SEQUENCE [LARGE SCALE GENOMIC DNA]</scope>
    <source>
        <strain evidence="8 9">CECT 3287</strain>
    </source>
</reference>
<keyword evidence="5" id="KW-0663">Pyridoxal phosphate</keyword>
<keyword evidence="9" id="KW-1185">Reference proteome</keyword>
<dbReference type="InterPro" id="IPR015424">
    <property type="entry name" value="PyrdxlP-dep_Trfase"/>
</dbReference>
<feature type="domain" description="Aminotransferase class I/classII large" evidence="7">
    <location>
        <begin position="45"/>
        <end position="349"/>
    </location>
</feature>
<name>A0A7W5AKI6_9ACTN</name>
<evidence type="ECO:0000256" key="4">
    <source>
        <dbReference type="ARBA" id="ARBA00022679"/>
    </source>
</evidence>
<dbReference type="InterPro" id="IPR004839">
    <property type="entry name" value="Aminotransferase_I/II_large"/>
</dbReference>
<evidence type="ECO:0000256" key="5">
    <source>
        <dbReference type="ARBA" id="ARBA00022898"/>
    </source>
</evidence>
<organism evidence="8 9">
    <name type="scientific">Actinoplanes campanulatus</name>
    <dbReference type="NCBI Taxonomy" id="113559"/>
    <lineage>
        <taxon>Bacteria</taxon>
        <taxon>Bacillati</taxon>
        <taxon>Actinomycetota</taxon>
        <taxon>Actinomycetes</taxon>
        <taxon>Micromonosporales</taxon>
        <taxon>Micromonosporaceae</taxon>
        <taxon>Actinoplanes</taxon>
    </lineage>
</organism>
<protein>
    <recommendedName>
        <fullName evidence="6">Aminotransferase</fullName>
        <ecNumber evidence="6">2.6.1.-</ecNumber>
    </recommendedName>
</protein>
<dbReference type="PANTHER" id="PTHR46383">
    <property type="entry name" value="ASPARTATE AMINOTRANSFERASE"/>
    <property type="match status" value="1"/>
</dbReference>
<dbReference type="AlphaFoldDB" id="A0A7W5AKI6"/>
<dbReference type="InterPro" id="IPR004838">
    <property type="entry name" value="NHTrfase_class1_PyrdxlP-BS"/>
</dbReference>
<dbReference type="SUPFAM" id="SSF53383">
    <property type="entry name" value="PLP-dependent transferases"/>
    <property type="match status" value="1"/>
</dbReference>
<evidence type="ECO:0000256" key="1">
    <source>
        <dbReference type="ARBA" id="ARBA00001933"/>
    </source>
</evidence>